<gene>
    <name evidence="2" type="ORF">LIER_16829</name>
</gene>
<dbReference type="AlphaFoldDB" id="A0AAV3Q848"/>
<reference evidence="2 3" key="1">
    <citation type="submission" date="2024-01" db="EMBL/GenBank/DDBJ databases">
        <title>The complete chloroplast genome sequence of Lithospermum erythrorhizon: insights into the phylogenetic relationship among Boraginaceae species and the maternal lineages of purple gromwells.</title>
        <authorList>
            <person name="Okada T."/>
            <person name="Watanabe K."/>
        </authorList>
    </citation>
    <scope>NUCLEOTIDE SEQUENCE [LARGE SCALE GENOMIC DNA]</scope>
</reference>
<feature type="compositionally biased region" description="Basic and acidic residues" evidence="1">
    <location>
        <begin position="144"/>
        <end position="153"/>
    </location>
</feature>
<sequence>MLNALKKRSEAKEAEKGDVHVKESRPEEIIEDSDNLGGDVQVNLSVKDTSGEDSYKTAKSHNFVEPTVVDILTKLKGKRVKRLLRKQGAIVKFVREKYIVDLKELERKAEERKRSMKGKRASEVKGSGSVAKRRKGLVISEPRSSGKGDKFVIDDVAESGEEGDV</sequence>
<name>A0AAV3Q848_LITER</name>
<evidence type="ECO:0000313" key="2">
    <source>
        <dbReference type="EMBL" id="GAA0160229.1"/>
    </source>
</evidence>
<feature type="region of interest" description="Disordered" evidence="1">
    <location>
        <begin position="109"/>
        <end position="165"/>
    </location>
</feature>
<proteinExistence type="predicted"/>
<comment type="caution">
    <text evidence="2">The sequence shown here is derived from an EMBL/GenBank/DDBJ whole genome shotgun (WGS) entry which is preliminary data.</text>
</comment>
<feature type="compositionally biased region" description="Basic and acidic residues" evidence="1">
    <location>
        <begin position="7"/>
        <end position="28"/>
    </location>
</feature>
<evidence type="ECO:0000313" key="3">
    <source>
        <dbReference type="Proteomes" id="UP001454036"/>
    </source>
</evidence>
<dbReference type="EMBL" id="BAABME010003813">
    <property type="protein sequence ID" value="GAA0160229.1"/>
    <property type="molecule type" value="Genomic_DNA"/>
</dbReference>
<feature type="compositionally biased region" description="Acidic residues" evidence="1">
    <location>
        <begin position="155"/>
        <end position="165"/>
    </location>
</feature>
<keyword evidence="3" id="KW-1185">Reference proteome</keyword>
<dbReference type="Proteomes" id="UP001454036">
    <property type="component" value="Unassembled WGS sequence"/>
</dbReference>
<organism evidence="2 3">
    <name type="scientific">Lithospermum erythrorhizon</name>
    <name type="common">Purple gromwell</name>
    <name type="synonym">Lithospermum officinale var. erythrorhizon</name>
    <dbReference type="NCBI Taxonomy" id="34254"/>
    <lineage>
        <taxon>Eukaryota</taxon>
        <taxon>Viridiplantae</taxon>
        <taxon>Streptophyta</taxon>
        <taxon>Embryophyta</taxon>
        <taxon>Tracheophyta</taxon>
        <taxon>Spermatophyta</taxon>
        <taxon>Magnoliopsida</taxon>
        <taxon>eudicotyledons</taxon>
        <taxon>Gunneridae</taxon>
        <taxon>Pentapetalae</taxon>
        <taxon>asterids</taxon>
        <taxon>lamiids</taxon>
        <taxon>Boraginales</taxon>
        <taxon>Boraginaceae</taxon>
        <taxon>Boraginoideae</taxon>
        <taxon>Lithospermeae</taxon>
        <taxon>Lithospermum</taxon>
    </lineage>
</organism>
<feature type="region of interest" description="Disordered" evidence="1">
    <location>
        <begin position="1"/>
        <end position="40"/>
    </location>
</feature>
<protein>
    <submittedName>
        <fullName evidence="2">Uncharacterized protein</fullName>
    </submittedName>
</protein>
<evidence type="ECO:0000256" key="1">
    <source>
        <dbReference type="SAM" id="MobiDB-lite"/>
    </source>
</evidence>
<accession>A0AAV3Q848</accession>